<gene>
    <name evidence="1" type="ORF">PVAP13_2NG050201</name>
</gene>
<comment type="caution">
    <text evidence="1">The sequence shown here is derived from an EMBL/GenBank/DDBJ whole genome shotgun (WGS) entry which is preliminary data.</text>
</comment>
<dbReference type="Proteomes" id="UP000823388">
    <property type="component" value="Chromosome 2N"/>
</dbReference>
<protein>
    <submittedName>
        <fullName evidence="1">Uncharacterized protein</fullName>
    </submittedName>
</protein>
<reference evidence="1" key="1">
    <citation type="submission" date="2020-05" db="EMBL/GenBank/DDBJ databases">
        <title>WGS assembly of Panicum virgatum.</title>
        <authorList>
            <person name="Lovell J.T."/>
            <person name="Jenkins J."/>
            <person name="Shu S."/>
            <person name="Juenger T.E."/>
            <person name="Schmutz J."/>
        </authorList>
    </citation>
    <scope>NUCLEOTIDE SEQUENCE</scope>
    <source>
        <strain evidence="1">AP13</strain>
    </source>
</reference>
<evidence type="ECO:0000313" key="1">
    <source>
        <dbReference type="EMBL" id="KAG2631858.1"/>
    </source>
</evidence>
<organism evidence="1 2">
    <name type="scientific">Panicum virgatum</name>
    <name type="common">Blackwell switchgrass</name>
    <dbReference type="NCBI Taxonomy" id="38727"/>
    <lineage>
        <taxon>Eukaryota</taxon>
        <taxon>Viridiplantae</taxon>
        <taxon>Streptophyta</taxon>
        <taxon>Embryophyta</taxon>
        <taxon>Tracheophyta</taxon>
        <taxon>Spermatophyta</taxon>
        <taxon>Magnoliopsida</taxon>
        <taxon>Liliopsida</taxon>
        <taxon>Poales</taxon>
        <taxon>Poaceae</taxon>
        <taxon>PACMAD clade</taxon>
        <taxon>Panicoideae</taxon>
        <taxon>Panicodae</taxon>
        <taxon>Paniceae</taxon>
        <taxon>Panicinae</taxon>
        <taxon>Panicum</taxon>
        <taxon>Panicum sect. Hiantes</taxon>
    </lineage>
</organism>
<dbReference type="AlphaFoldDB" id="A0A8T0VAV2"/>
<evidence type="ECO:0000313" key="2">
    <source>
        <dbReference type="Proteomes" id="UP000823388"/>
    </source>
</evidence>
<dbReference type="EMBL" id="CM029040">
    <property type="protein sequence ID" value="KAG2631858.1"/>
    <property type="molecule type" value="Genomic_DNA"/>
</dbReference>
<accession>A0A8T0VAV2</accession>
<sequence length="97" mass="10712">MHLYHSGMNHIHQLALHRPRRSLLDLGEGELEGGIDPVQDLAPPREVGAVHDPDARVLDTAAIGSFPLTRELQNKLFVAIVEIEQLHEVVRDAVGGR</sequence>
<proteinExistence type="predicted"/>
<name>A0A8T0VAV2_PANVG</name>
<keyword evidence="2" id="KW-1185">Reference proteome</keyword>